<evidence type="ECO:0008006" key="4">
    <source>
        <dbReference type="Google" id="ProtNLM"/>
    </source>
</evidence>
<feature type="non-terminal residue" evidence="2">
    <location>
        <position position="1"/>
    </location>
</feature>
<evidence type="ECO:0000256" key="1">
    <source>
        <dbReference type="SAM" id="MobiDB-lite"/>
    </source>
</evidence>
<proteinExistence type="predicted"/>
<reference evidence="2" key="1">
    <citation type="submission" date="2018-05" db="EMBL/GenBank/DDBJ databases">
        <title>Draft genome of Mucuna pruriens seed.</title>
        <authorList>
            <person name="Nnadi N.E."/>
            <person name="Vos R."/>
            <person name="Hasami M.H."/>
            <person name="Devisetty U.K."/>
            <person name="Aguiy J.C."/>
        </authorList>
    </citation>
    <scope>NUCLEOTIDE SEQUENCE [LARGE SCALE GENOMIC DNA]</scope>
    <source>
        <strain evidence="2">JCA_2017</strain>
    </source>
</reference>
<name>A0A371FQ31_MUCPR</name>
<dbReference type="Gene3D" id="3.10.10.10">
    <property type="entry name" value="HIV Type 1 Reverse Transcriptase, subunit A, domain 1"/>
    <property type="match status" value="1"/>
</dbReference>
<dbReference type="SUPFAM" id="SSF56672">
    <property type="entry name" value="DNA/RNA polymerases"/>
    <property type="match status" value="1"/>
</dbReference>
<dbReference type="Gene3D" id="3.30.70.270">
    <property type="match status" value="1"/>
</dbReference>
<sequence>MLVHRGQKVTIKPQSPLTSKEKNDEKKDEKGKEVLITSKRVVKKALLVQKEPLYLLPINMCFHSSRQFPELPVGFKQMLESFQDIFPKDIPRGLPPIRGIDHQIDFIMGAHCQIKLHIELTIRRGNKSNNRWGSSWKKDGHLISCLDYLLDELHGACIFLKIDMLRGYHQIHIRETNERKTSFKT</sequence>
<evidence type="ECO:0000313" key="2">
    <source>
        <dbReference type="EMBL" id="RDX80361.1"/>
    </source>
</evidence>
<dbReference type="PANTHER" id="PTHR35046:SF9">
    <property type="entry name" value="RNA-DIRECTED DNA POLYMERASE"/>
    <property type="match status" value="1"/>
</dbReference>
<gene>
    <name evidence="2" type="ORF">CR513_39100</name>
</gene>
<dbReference type="InterPro" id="IPR043128">
    <property type="entry name" value="Rev_trsase/Diguanyl_cyclase"/>
</dbReference>
<keyword evidence="3" id="KW-1185">Reference proteome</keyword>
<comment type="caution">
    <text evidence="2">The sequence shown here is derived from an EMBL/GenBank/DDBJ whole genome shotgun (WGS) entry which is preliminary data.</text>
</comment>
<feature type="region of interest" description="Disordered" evidence="1">
    <location>
        <begin position="1"/>
        <end position="31"/>
    </location>
</feature>
<evidence type="ECO:0000313" key="3">
    <source>
        <dbReference type="Proteomes" id="UP000257109"/>
    </source>
</evidence>
<dbReference type="STRING" id="157652.A0A371FQ31"/>
<dbReference type="EMBL" id="QJKJ01008246">
    <property type="protein sequence ID" value="RDX80361.1"/>
    <property type="molecule type" value="Genomic_DNA"/>
</dbReference>
<dbReference type="Proteomes" id="UP000257109">
    <property type="component" value="Unassembled WGS sequence"/>
</dbReference>
<accession>A0A371FQ31</accession>
<dbReference type="AlphaFoldDB" id="A0A371FQ31"/>
<feature type="compositionally biased region" description="Basic and acidic residues" evidence="1">
    <location>
        <begin position="19"/>
        <end position="31"/>
    </location>
</feature>
<dbReference type="PANTHER" id="PTHR35046">
    <property type="entry name" value="ZINC KNUCKLE (CCHC-TYPE) FAMILY PROTEIN"/>
    <property type="match status" value="1"/>
</dbReference>
<protein>
    <recommendedName>
        <fullName evidence="4">Reverse transcriptase domain-containing protein</fullName>
    </recommendedName>
</protein>
<organism evidence="2 3">
    <name type="scientific">Mucuna pruriens</name>
    <name type="common">Velvet bean</name>
    <name type="synonym">Dolichos pruriens</name>
    <dbReference type="NCBI Taxonomy" id="157652"/>
    <lineage>
        <taxon>Eukaryota</taxon>
        <taxon>Viridiplantae</taxon>
        <taxon>Streptophyta</taxon>
        <taxon>Embryophyta</taxon>
        <taxon>Tracheophyta</taxon>
        <taxon>Spermatophyta</taxon>
        <taxon>Magnoliopsida</taxon>
        <taxon>eudicotyledons</taxon>
        <taxon>Gunneridae</taxon>
        <taxon>Pentapetalae</taxon>
        <taxon>rosids</taxon>
        <taxon>fabids</taxon>
        <taxon>Fabales</taxon>
        <taxon>Fabaceae</taxon>
        <taxon>Papilionoideae</taxon>
        <taxon>50 kb inversion clade</taxon>
        <taxon>NPAAA clade</taxon>
        <taxon>indigoferoid/millettioid clade</taxon>
        <taxon>Phaseoleae</taxon>
        <taxon>Mucuna</taxon>
    </lineage>
</organism>
<dbReference type="OrthoDB" id="1934635at2759"/>
<dbReference type="InterPro" id="IPR043502">
    <property type="entry name" value="DNA/RNA_pol_sf"/>
</dbReference>